<dbReference type="Proteomes" id="UP000503144">
    <property type="component" value="Chromosome"/>
</dbReference>
<proteinExistence type="predicted"/>
<reference evidence="1 2" key="2">
    <citation type="submission" date="2020-09" db="EMBL/GenBank/DDBJ databases">
        <authorList>
            <person name="Kittiwongwattana C."/>
        </authorList>
    </citation>
    <scope>NUCLEOTIDE SEQUENCE [LARGE SCALE GENOMIC DNA]</scope>
    <source>
        <strain evidence="1 2">1303</strain>
    </source>
</reference>
<evidence type="ECO:0000313" key="2">
    <source>
        <dbReference type="Proteomes" id="UP000503144"/>
    </source>
</evidence>
<dbReference type="EMBL" id="CP051204">
    <property type="protein sequence ID" value="QJB39750.1"/>
    <property type="molecule type" value="Genomic_DNA"/>
</dbReference>
<accession>A0ABX6LI37</accession>
<keyword evidence="2" id="KW-1185">Reference proteome</keyword>
<organism evidence="1 2">
    <name type="scientific">Chitinophaga oryzae</name>
    <dbReference type="NCBI Taxonomy" id="2725414"/>
    <lineage>
        <taxon>Bacteria</taxon>
        <taxon>Pseudomonadati</taxon>
        <taxon>Bacteroidota</taxon>
        <taxon>Chitinophagia</taxon>
        <taxon>Chitinophagales</taxon>
        <taxon>Chitinophagaceae</taxon>
        <taxon>Chitinophaga</taxon>
    </lineage>
</organism>
<name>A0ABX6LI37_9BACT</name>
<protein>
    <submittedName>
        <fullName evidence="1">Uncharacterized protein</fullName>
    </submittedName>
</protein>
<dbReference type="RefSeq" id="WP_168861348.1">
    <property type="nucleotide sequence ID" value="NZ_CP051204.2"/>
</dbReference>
<evidence type="ECO:0000313" key="1">
    <source>
        <dbReference type="EMBL" id="QJB39750.1"/>
    </source>
</evidence>
<sequence length="163" mass="17972">MAKTNRNNTSSGTQPAAVVAITGGVKDVAVAQVSPFPTVDINKGFPDLVTARAMPFDLMADYWTPEEEGEEKRIVFYCLKTRPVQDMNDTTIIMDLLCAFFWEKTAGGIRSISNGSKRLVGALKENNVQSGTPLLVTYLGKKKNKNNNYQSDLWSVKPLLIKV</sequence>
<reference evidence="2" key="1">
    <citation type="submission" date="2020-04" db="EMBL/GenBank/DDBJ databases">
        <authorList>
            <person name="Kittiwongwattana C."/>
        </authorList>
    </citation>
    <scope>NUCLEOTIDE SEQUENCE [LARGE SCALE GENOMIC DNA]</scope>
    <source>
        <strain evidence="2">1303</strain>
    </source>
</reference>
<gene>
    <name evidence="1" type="ORF">HF324_18550</name>
</gene>